<evidence type="ECO:0000313" key="2">
    <source>
        <dbReference type="Proteomes" id="UP000577707"/>
    </source>
</evidence>
<proteinExistence type="predicted"/>
<organism evidence="1 2">
    <name type="scientific">Nocardioides albus</name>
    <dbReference type="NCBI Taxonomy" id="1841"/>
    <lineage>
        <taxon>Bacteria</taxon>
        <taxon>Bacillati</taxon>
        <taxon>Actinomycetota</taxon>
        <taxon>Actinomycetes</taxon>
        <taxon>Propionibacteriales</taxon>
        <taxon>Nocardioidaceae</taxon>
        <taxon>Nocardioides</taxon>
    </lineage>
</organism>
<dbReference type="AlphaFoldDB" id="A0A7W5A8G7"/>
<accession>A0A7W5A8G7</accession>
<dbReference type="EMBL" id="JACHXG010000009">
    <property type="protein sequence ID" value="MBB3091124.1"/>
    <property type="molecule type" value="Genomic_DNA"/>
</dbReference>
<name>A0A7W5A8G7_9ACTN</name>
<gene>
    <name evidence="1" type="ORF">FHS12_004089</name>
</gene>
<dbReference type="RefSeq" id="WP_183548856.1">
    <property type="nucleotide sequence ID" value="NZ_BMQT01000008.1"/>
</dbReference>
<keyword evidence="2" id="KW-1185">Reference proteome</keyword>
<sequence length="116" mass="12705">MWAELEFLGSVMECLPQIDVRSPGLVSLEILEDGSTFDGRRLLADVRVTMRTITEAQTLADALGLTGHYRGPVIDGQVMHDWVGLVDNTTGRPIDVSVVAYEPTDQTTDETTEVKA</sequence>
<evidence type="ECO:0000313" key="1">
    <source>
        <dbReference type="EMBL" id="MBB3091124.1"/>
    </source>
</evidence>
<dbReference type="Proteomes" id="UP000577707">
    <property type="component" value="Unassembled WGS sequence"/>
</dbReference>
<reference evidence="1 2" key="1">
    <citation type="submission" date="2020-08" db="EMBL/GenBank/DDBJ databases">
        <title>Genomic Encyclopedia of Type Strains, Phase III (KMG-III): the genomes of soil and plant-associated and newly described type strains.</title>
        <authorList>
            <person name="Whitman W."/>
        </authorList>
    </citation>
    <scope>NUCLEOTIDE SEQUENCE [LARGE SCALE GENOMIC DNA]</scope>
    <source>
        <strain evidence="1 2">CECT 3302</strain>
    </source>
</reference>
<protein>
    <submittedName>
        <fullName evidence="1">Uncharacterized protein</fullName>
    </submittedName>
</protein>
<comment type="caution">
    <text evidence="1">The sequence shown here is derived from an EMBL/GenBank/DDBJ whole genome shotgun (WGS) entry which is preliminary data.</text>
</comment>